<dbReference type="PROSITE" id="PS50206">
    <property type="entry name" value="RHODANESE_3"/>
    <property type="match status" value="1"/>
</dbReference>
<evidence type="ECO:0000256" key="3">
    <source>
        <dbReference type="ARBA" id="ARBA00022801"/>
    </source>
</evidence>
<dbReference type="InterPro" id="IPR000751">
    <property type="entry name" value="MPI_Phosphatase"/>
</dbReference>
<keyword evidence="5" id="KW-0131">Cell cycle</keyword>
<organism evidence="8 9">
    <name type="scientific">Candidatus Anaerobiospirillum merdipullorum</name>
    <dbReference type="NCBI Taxonomy" id="2838450"/>
    <lineage>
        <taxon>Bacteria</taxon>
        <taxon>Pseudomonadati</taxon>
        <taxon>Pseudomonadota</taxon>
        <taxon>Gammaproteobacteria</taxon>
        <taxon>Aeromonadales</taxon>
        <taxon>Succinivibrionaceae</taxon>
        <taxon>Anaerobiospirillum</taxon>
    </lineage>
</organism>
<dbReference type="PANTHER" id="PTHR43031:SF1">
    <property type="entry name" value="PYRIDINE NUCLEOTIDE-DISULPHIDE OXIDOREDUCTASE"/>
    <property type="match status" value="1"/>
</dbReference>
<dbReference type="SMART" id="SM00450">
    <property type="entry name" value="RHOD"/>
    <property type="match status" value="1"/>
</dbReference>
<keyword evidence="6" id="KW-0732">Signal</keyword>
<evidence type="ECO:0000256" key="1">
    <source>
        <dbReference type="ARBA" id="ARBA00011065"/>
    </source>
</evidence>
<keyword evidence="4" id="KW-0904">Protein phosphatase</keyword>
<keyword evidence="3" id="KW-0378">Hydrolase</keyword>
<evidence type="ECO:0000256" key="2">
    <source>
        <dbReference type="ARBA" id="ARBA00022618"/>
    </source>
</evidence>
<feature type="signal peptide" evidence="6">
    <location>
        <begin position="1"/>
        <end position="22"/>
    </location>
</feature>
<dbReference type="InterPro" id="IPR001763">
    <property type="entry name" value="Rhodanese-like_dom"/>
</dbReference>
<dbReference type="InterPro" id="IPR036873">
    <property type="entry name" value="Rhodanese-like_dom_sf"/>
</dbReference>
<sequence>MPYKTLSLTAALVACLSLTACSAPQAPLEPVDPQPASPLTYENPAYHKVTPQVAKQMMDQGVVVIDVRSPEEYQAGHIKGAVNVPLDTLKEGTILQAQPDVTKPILVHCRSGVRAEQASQILVKSGYQQVYNMYGTLQWPYGFVK</sequence>
<evidence type="ECO:0000256" key="5">
    <source>
        <dbReference type="ARBA" id="ARBA00023306"/>
    </source>
</evidence>
<reference evidence="8" key="1">
    <citation type="journal article" date="2021" name="PeerJ">
        <title>Extensive microbial diversity within the chicken gut microbiome revealed by metagenomics and culture.</title>
        <authorList>
            <person name="Gilroy R."/>
            <person name="Ravi A."/>
            <person name="Getino M."/>
            <person name="Pursley I."/>
            <person name="Horton D.L."/>
            <person name="Alikhan N.F."/>
            <person name="Baker D."/>
            <person name="Gharbi K."/>
            <person name="Hall N."/>
            <person name="Watson M."/>
            <person name="Adriaenssens E.M."/>
            <person name="Foster-Nyarko E."/>
            <person name="Jarju S."/>
            <person name="Secka A."/>
            <person name="Antonio M."/>
            <person name="Oren A."/>
            <person name="Chaudhuri R.R."/>
            <person name="La Ragione R."/>
            <person name="Hildebrand F."/>
            <person name="Pallen M.J."/>
        </authorList>
    </citation>
    <scope>NUCLEOTIDE SEQUENCE</scope>
    <source>
        <strain evidence="8">687</strain>
    </source>
</reference>
<reference evidence="8" key="2">
    <citation type="submission" date="2021-04" db="EMBL/GenBank/DDBJ databases">
        <authorList>
            <person name="Gilroy R."/>
        </authorList>
    </citation>
    <scope>NUCLEOTIDE SEQUENCE</scope>
    <source>
        <strain evidence="8">687</strain>
    </source>
</reference>
<proteinExistence type="inferred from homology"/>
<dbReference type="GO" id="GO:0051301">
    <property type="term" value="P:cell division"/>
    <property type="evidence" value="ECO:0007669"/>
    <property type="project" value="UniProtKB-KW"/>
</dbReference>
<protein>
    <submittedName>
        <fullName evidence="8">Rhodanese-like domain-containing protein</fullName>
    </submittedName>
</protein>
<feature type="chain" id="PRO_5039184813" evidence="6">
    <location>
        <begin position="23"/>
        <end position="145"/>
    </location>
</feature>
<evidence type="ECO:0000256" key="6">
    <source>
        <dbReference type="SAM" id="SignalP"/>
    </source>
</evidence>
<dbReference type="GO" id="GO:0004725">
    <property type="term" value="F:protein tyrosine phosphatase activity"/>
    <property type="evidence" value="ECO:0007669"/>
    <property type="project" value="InterPro"/>
</dbReference>
<comment type="caution">
    <text evidence="8">The sequence shown here is derived from an EMBL/GenBank/DDBJ whole genome shotgun (WGS) entry which is preliminary data.</text>
</comment>
<dbReference type="PRINTS" id="PR00716">
    <property type="entry name" value="MPIPHPHTASE"/>
</dbReference>
<dbReference type="AlphaFoldDB" id="A0A9E2NRD4"/>
<evidence type="ECO:0000259" key="7">
    <source>
        <dbReference type="PROSITE" id="PS50206"/>
    </source>
</evidence>
<dbReference type="Gene3D" id="3.40.250.10">
    <property type="entry name" value="Rhodanese-like domain"/>
    <property type="match status" value="1"/>
</dbReference>
<keyword evidence="2" id="KW-0132">Cell division</keyword>
<dbReference type="EMBL" id="JAHLFG010000014">
    <property type="protein sequence ID" value="MBU3826101.1"/>
    <property type="molecule type" value="Genomic_DNA"/>
</dbReference>
<dbReference type="CDD" id="cd00158">
    <property type="entry name" value="RHOD"/>
    <property type="match status" value="1"/>
</dbReference>
<dbReference type="Proteomes" id="UP000824150">
    <property type="component" value="Unassembled WGS sequence"/>
</dbReference>
<dbReference type="SUPFAM" id="SSF52821">
    <property type="entry name" value="Rhodanese/Cell cycle control phosphatase"/>
    <property type="match status" value="1"/>
</dbReference>
<name>A0A9E2NRD4_9GAMM</name>
<dbReference type="PANTHER" id="PTHR43031">
    <property type="entry name" value="FAD-DEPENDENT OXIDOREDUCTASE"/>
    <property type="match status" value="1"/>
</dbReference>
<evidence type="ECO:0000313" key="9">
    <source>
        <dbReference type="Proteomes" id="UP000824150"/>
    </source>
</evidence>
<accession>A0A9E2NRD4</accession>
<evidence type="ECO:0000256" key="4">
    <source>
        <dbReference type="ARBA" id="ARBA00022912"/>
    </source>
</evidence>
<dbReference type="Pfam" id="PF00581">
    <property type="entry name" value="Rhodanese"/>
    <property type="match status" value="1"/>
</dbReference>
<evidence type="ECO:0000313" key="8">
    <source>
        <dbReference type="EMBL" id="MBU3826101.1"/>
    </source>
</evidence>
<dbReference type="PROSITE" id="PS51257">
    <property type="entry name" value="PROKAR_LIPOPROTEIN"/>
    <property type="match status" value="1"/>
</dbReference>
<gene>
    <name evidence="8" type="ORF">IAA31_01205</name>
</gene>
<comment type="similarity">
    <text evidence="1">Belongs to the MPI phosphatase family.</text>
</comment>
<feature type="domain" description="Rhodanese" evidence="7">
    <location>
        <begin position="58"/>
        <end position="145"/>
    </location>
</feature>
<dbReference type="InterPro" id="IPR050229">
    <property type="entry name" value="GlpE_sulfurtransferase"/>
</dbReference>